<dbReference type="InterPro" id="IPR051908">
    <property type="entry name" value="Ribosomal_N-acetyltransferase"/>
</dbReference>
<feature type="domain" description="N-acetyltransferase" evidence="1">
    <location>
        <begin position="24"/>
        <end position="176"/>
    </location>
</feature>
<keyword evidence="3" id="KW-1185">Reference proteome</keyword>
<organism evidence="2 3">
    <name type="scientific">Lacticaseibacillus brantae DSM 23927</name>
    <dbReference type="NCBI Taxonomy" id="1423727"/>
    <lineage>
        <taxon>Bacteria</taxon>
        <taxon>Bacillati</taxon>
        <taxon>Bacillota</taxon>
        <taxon>Bacilli</taxon>
        <taxon>Lactobacillales</taxon>
        <taxon>Lactobacillaceae</taxon>
        <taxon>Lacticaseibacillus</taxon>
    </lineage>
</organism>
<dbReference type="RefSeq" id="WP_057895068.1">
    <property type="nucleotide sequence ID" value="NZ_AYZQ01000005.1"/>
</dbReference>
<dbReference type="STRING" id="1423727.FC34_GL001791"/>
<dbReference type="SUPFAM" id="SSF55729">
    <property type="entry name" value="Acyl-CoA N-acyltransferases (Nat)"/>
    <property type="match status" value="1"/>
</dbReference>
<evidence type="ECO:0000259" key="1">
    <source>
        <dbReference type="PROSITE" id="PS51186"/>
    </source>
</evidence>
<name>A0A0R2AWQ4_9LACO</name>
<accession>A0A0R2AWQ4</accession>
<evidence type="ECO:0000313" key="2">
    <source>
        <dbReference type="EMBL" id="KRM71311.1"/>
    </source>
</evidence>
<dbReference type="PANTHER" id="PTHR43441:SF11">
    <property type="entry name" value="RIBOSOMAL-PROTEIN-SERINE ACETYLTRANSFERASE"/>
    <property type="match status" value="1"/>
</dbReference>
<dbReference type="PANTHER" id="PTHR43441">
    <property type="entry name" value="RIBOSOMAL-PROTEIN-SERINE ACETYLTRANSFERASE"/>
    <property type="match status" value="1"/>
</dbReference>
<dbReference type="EMBL" id="AYZQ01000005">
    <property type="protein sequence ID" value="KRM71311.1"/>
    <property type="molecule type" value="Genomic_DNA"/>
</dbReference>
<dbReference type="GO" id="GO:0005737">
    <property type="term" value="C:cytoplasm"/>
    <property type="evidence" value="ECO:0007669"/>
    <property type="project" value="TreeGrafter"/>
</dbReference>
<dbReference type="GO" id="GO:0008999">
    <property type="term" value="F:protein-N-terminal-alanine acetyltransferase activity"/>
    <property type="evidence" value="ECO:0007669"/>
    <property type="project" value="TreeGrafter"/>
</dbReference>
<comment type="caution">
    <text evidence="2">The sequence shown here is derived from an EMBL/GenBank/DDBJ whole genome shotgun (WGS) entry which is preliminary data.</text>
</comment>
<sequence>MFTIPVNAHVQLKFPEIHDATALFTLVDADRPGLGRFLPWVEKTKTVEDEARFLHFVREQVSQDQLWAAVILVEGQAAGMIDIHQLDAENRTGEIGYWLGKTYRGRGVVTAALAAVERVAFRELALTRLVLVAANTNTASQAVAQRRGFQQEGILRQALVLPEGVSDAVLYSKLVSD</sequence>
<dbReference type="GO" id="GO:1990189">
    <property type="term" value="F:protein N-terminal-serine acetyltransferase activity"/>
    <property type="evidence" value="ECO:0007669"/>
    <property type="project" value="TreeGrafter"/>
</dbReference>
<dbReference type="CDD" id="cd04301">
    <property type="entry name" value="NAT_SF"/>
    <property type="match status" value="1"/>
</dbReference>
<dbReference type="Gene3D" id="3.40.630.30">
    <property type="match status" value="1"/>
</dbReference>
<dbReference type="InterPro" id="IPR016181">
    <property type="entry name" value="Acyl_CoA_acyltransferase"/>
</dbReference>
<dbReference type="InterPro" id="IPR000182">
    <property type="entry name" value="GNAT_dom"/>
</dbReference>
<keyword evidence="2" id="KW-0808">Transferase</keyword>
<reference evidence="2 3" key="1">
    <citation type="journal article" date="2015" name="Genome Announc.">
        <title>Expanding the biotechnology potential of lactobacilli through comparative genomics of 213 strains and associated genera.</title>
        <authorList>
            <person name="Sun Z."/>
            <person name="Harris H.M."/>
            <person name="McCann A."/>
            <person name="Guo C."/>
            <person name="Argimon S."/>
            <person name="Zhang W."/>
            <person name="Yang X."/>
            <person name="Jeffery I.B."/>
            <person name="Cooney J.C."/>
            <person name="Kagawa T.F."/>
            <person name="Liu W."/>
            <person name="Song Y."/>
            <person name="Salvetti E."/>
            <person name="Wrobel A."/>
            <person name="Rasinkangas P."/>
            <person name="Parkhill J."/>
            <person name="Rea M.C."/>
            <person name="O'Sullivan O."/>
            <person name="Ritari J."/>
            <person name="Douillard F.P."/>
            <person name="Paul Ross R."/>
            <person name="Yang R."/>
            <person name="Briner A.E."/>
            <person name="Felis G.E."/>
            <person name="de Vos W.M."/>
            <person name="Barrangou R."/>
            <person name="Klaenhammer T.R."/>
            <person name="Caufield P.W."/>
            <person name="Cui Y."/>
            <person name="Zhang H."/>
            <person name="O'Toole P.W."/>
        </authorList>
    </citation>
    <scope>NUCLEOTIDE SEQUENCE [LARGE SCALE GENOMIC DNA]</scope>
    <source>
        <strain evidence="2 3">DSM 23927</strain>
    </source>
</reference>
<dbReference type="Proteomes" id="UP000051672">
    <property type="component" value="Unassembled WGS sequence"/>
</dbReference>
<protein>
    <submittedName>
        <fullName evidence="2">N-acetyltransferase GCN5</fullName>
    </submittedName>
</protein>
<gene>
    <name evidence="2" type="ORF">FC34_GL001791</name>
</gene>
<dbReference type="PATRIC" id="fig|1423727.3.peg.1816"/>
<dbReference type="Pfam" id="PF13302">
    <property type="entry name" value="Acetyltransf_3"/>
    <property type="match status" value="1"/>
</dbReference>
<dbReference type="PROSITE" id="PS51186">
    <property type="entry name" value="GNAT"/>
    <property type="match status" value="1"/>
</dbReference>
<proteinExistence type="predicted"/>
<dbReference type="AlphaFoldDB" id="A0A0R2AWQ4"/>
<evidence type="ECO:0000313" key="3">
    <source>
        <dbReference type="Proteomes" id="UP000051672"/>
    </source>
</evidence>
<dbReference type="OrthoDB" id="9784707at2"/>